<keyword evidence="1" id="KW-0472">Membrane</keyword>
<reference evidence="2" key="1">
    <citation type="submission" date="2018-05" db="EMBL/GenBank/DDBJ databases">
        <authorList>
            <person name="Lanie J.A."/>
            <person name="Ng W.-L."/>
            <person name="Kazmierczak K.M."/>
            <person name="Andrzejewski T.M."/>
            <person name="Davidsen T.M."/>
            <person name="Wayne K.J."/>
            <person name="Tettelin H."/>
            <person name="Glass J.I."/>
            <person name="Rusch D."/>
            <person name="Podicherti R."/>
            <person name="Tsui H.-C.T."/>
            <person name="Winkler M.E."/>
        </authorList>
    </citation>
    <scope>NUCLEOTIDE SEQUENCE</scope>
</reference>
<name>A0A381T707_9ZZZZ</name>
<sequence>MGALFGALSSLSVGMSEMFGRRGAKVTGVLAVSVVSQGVAAMTALTMLLWLPSRPDWEDLGRGAISGVGFGIGMVAYLGGLMRSSATMIAPMVATITVVLPFGVAVAGGAETTGLALLGVGVALMGLLFITAGGRAGSGTRAGLLWGAASGLGYGVALAVLIGTSSASGSWPAVVQRVVACLLTAVVAVVVHSPVVPRGAVRWTALWSGVFGGVASVLYLLGIQADVLPAAVTGAMFPVVSVAIGRLVFGDSVRPVQVLGLGFVLAGVAGVVVG</sequence>
<keyword evidence="1" id="KW-0812">Transmembrane</keyword>
<protein>
    <recommendedName>
        <fullName evidence="3">EamA domain-containing protein</fullName>
    </recommendedName>
</protein>
<feature type="transmembrane region" description="Helical" evidence="1">
    <location>
        <begin position="255"/>
        <end position="273"/>
    </location>
</feature>
<feature type="transmembrane region" description="Helical" evidence="1">
    <location>
        <begin position="144"/>
        <end position="162"/>
    </location>
</feature>
<keyword evidence="1" id="KW-1133">Transmembrane helix</keyword>
<feature type="transmembrane region" description="Helical" evidence="1">
    <location>
        <begin position="201"/>
        <end position="221"/>
    </location>
</feature>
<gene>
    <name evidence="2" type="ORF">METZ01_LOCUS64826</name>
</gene>
<feature type="transmembrane region" description="Helical" evidence="1">
    <location>
        <begin position="26"/>
        <end position="51"/>
    </location>
</feature>
<evidence type="ECO:0000313" key="2">
    <source>
        <dbReference type="EMBL" id="SVA11972.1"/>
    </source>
</evidence>
<evidence type="ECO:0000256" key="1">
    <source>
        <dbReference type="SAM" id="Phobius"/>
    </source>
</evidence>
<feature type="transmembrane region" description="Helical" evidence="1">
    <location>
        <begin position="114"/>
        <end position="132"/>
    </location>
</feature>
<organism evidence="2">
    <name type="scientific">marine metagenome</name>
    <dbReference type="NCBI Taxonomy" id="408172"/>
    <lineage>
        <taxon>unclassified sequences</taxon>
        <taxon>metagenomes</taxon>
        <taxon>ecological metagenomes</taxon>
    </lineage>
</organism>
<feature type="transmembrane region" description="Helical" evidence="1">
    <location>
        <begin position="88"/>
        <end position="107"/>
    </location>
</feature>
<dbReference type="InterPro" id="IPR037185">
    <property type="entry name" value="EmrE-like"/>
</dbReference>
<dbReference type="SUPFAM" id="SSF103481">
    <property type="entry name" value="Multidrug resistance efflux transporter EmrE"/>
    <property type="match status" value="1"/>
</dbReference>
<feature type="transmembrane region" description="Helical" evidence="1">
    <location>
        <begin position="63"/>
        <end position="82"/>
    </location>
</feature>
<evidence type="ECO:0008006" key="3">
    <source>
        <dbReference type="Google" id="ProtNLM"/>
    </source>
</evidence>
<dbReference type="EMBL" id="UINC01004123">
    <property type="protein sequence ID" value="SVA11972.1"/>
    <property type="molecule type" value="Genomic_DNA"/>
</dbReference>
<dbReference type="AlphaFoldDB" id="A0A381T707"/>
<accession>A0A381T707</accession>
<proteinExistence type="predicted"/>
<feature type="transmembrane region" description="Helical" evidence="1">
    <location>
        <begin position="228"/>
        <end position="249"/>
    </location>
</feature>
<feature type="transmembrane region" description="Helical" evidence="1">
    <location>
        <begin position="174"/>
        <end position="195"/>
    </location>
</feature>